<dbReference type="PROSITE" id="PS00107">
    <property type="entry name" value="PROTEIN_KINASE_ATP"/>
    <property type="match status" value="1"/>
</dbReference>
<proteinExistence type="inferred from homology"/>
<dbReference type="PROSITE" id="PS00108">
    <property type="entry name" value="PROTEIN_KINASE_ST"/>
    <property type="match status" value="1"/>
</dbReference>
<keyword evidence="7 16" id="KW-0418">Kinase</keyword>
<dbReference type="RefSeq" id="XP_005649323.1">
    <property type="nucleotide sequence ID" value="XM_005649266.1"/>
</dbReference>
<name>I0Z2B0_COCSC</name>
<dbReference type="FunFam" id="1.10.510.10:FF:000476">
    <property type="entry name" value="PAS domain-containing protein tyrosine kinase family protein"/>
    <property type="match status" value="1"/>
</dbReference>
<evidence type="ECO:0000256" key="13">
    <source>
        <dbReference type="RuleBase" id="RU000304"/>
    </source>
</evidence>
<keyword evidence="17" id="KW-1185">Reference proteome</keyword>
<dbReference type="Proteomes" id="UP000007264">
    <property type="component" value="Unassembled WGS sequence"/>
</dbReference>
<dbReference type="SUPFAM" id="SSF56112">
    <property type="entry name" value="Protein kinase-like (PK-like)"/>
    <property type="match status" value="1"/>
</dbReference>
<dbReference type="EC" id="2.7.11.1" evidence="3"/>
<dbReference type="InterPro" id="IPR011009">
    <property type="entry name" value="Kinase-like_dom_sf"/>
</dbReference>
<dbReference type="PIRSF" id="PIRSF000654">
    <property type="entry name" value="Integrin-linked_kinase"/>
    <property type="match status" value="1"/>
</dbReference>
<keyword evidence="5" id="KW-0808">Transferase</keyword>
<dbReference type="CDD" id="cd13999">
    <property type="entry name" value="STKc_MAP3K-like"/>
    <property type="match status" value="1"/>
</dbReference>
<dbReference type="InterPro" id="IPR008271">
    <property type="entry name" value="Ser/Thr_kinase_AS"/>
</dbReference>
<evidence type="ECO:0000256" key="12">
    <source>
        <dbReference type="PROSITE-ProRule" id="PRU10141"/>
    </source>
</evidence>
<evidence type="ECO:0000256" key="1">
    <source>
        <dbReference type="ARBA" id="ARBA00004370"/>
    </source>
</evidence>
<keyword evidence="9" id="KW-0472">Membrane</keyword>
<dbReference type="STRING" id="574566.I0Z2B0"/>
<keyword evidence="8 12" id="KW-0067">ATP-binding</keyword>
<feature type="domain" description="Protein kinase" evidence="15">
    <location>
        <begin position="44"/>
        <end position="300"/>
    </location>
</feature>
<dbReference type="Pfam" id="PF07714">
    <property type="entry name" value="PK_Tyr_Ser-Thr"/>
    <property type="match status" value="1"/>
</dbReference>
<evidence type="ECO:0000256" key="2">
    <source>
        <dbReference type="ARBA" id="ARBA00010507"/>
    </source>
</evidence>
<feature type="compositionally biased region" description="Low complexity" evidence="14">
    <location>
        <begin position="8"/>
        <end position="19"/>
    </location>
</feature>
<evidence type="ECO:0000256" key="11">
    <source>
        <dbReference type="ARBA" id="ARBA00048679"/>
    </source>
</evidence>
<dbReference type="InterPro" id="IPR001245">
    <property type="entry name" value="Ser-Thr/Tyr_kinase_cat_dom"/>
</dbReference>
<keyword evidence="4 13" id="KW-0723">Serine/threonine-protein kinase</keyword>
<keyword evidence="6 12" id="KW-0547">Nucleotide-binding</keyword>
<dbReference type="InterPro" id="IPR017441">
    <property type="entry name" value="Protein_kinase_ATP_BS"/>
</dbReference>
<evidence type="ECO:0000313" key="17">
    <source>
        <dbReference type="Proteomes" id="UP000007264"/>
    </source>
</evidence>
<evidence type="ECO:0000256" key="6">
    <source>
        <dbReference type="ARBA" id="ARBA00022741"/>
    </source>
</evidence>
<evidence type="ECO:0000256" key="8">
    <source>
        <dbReference type="ARBA" id="ARBA00022840"/>
    </source>
</evidence>
<comment type="subcellular location">
    <subcellularLocation>
        <location evidence="1">Membrane</location>
    </subcellularLocation>
</comment>
<feature type="binding site" evidence="12">
    <location>
        <position position="71"/>
    </location>
    <ligand>
        <name>ATP</name>
        <dbReference type="ChEBI" id="CHEBI:30616"/>
    </ligand>
</feature>
<organism evidence="16 17">
    <name type="scientific">Coccomyxa subellipsoidea (strain C-169)</name>
    <name type="common">Green microalga</name>
    <dbReference type="NCBI Taxonomy" id="574566"/>
    <lineage>
        <taxon>Eukaryota</taxon>
        <taxon>Viridiplantae</taxon>
        <taxon>Chlorophyta</taxon>
        <taxon>core chlorophytes</taxon>
        <taxon>Trebouxiophyceae</taxon>
        <taxon>Trebouxiophyceae incertae sedis</taxon>
        <taxon>Coccomyxaceae</taxon>
        <taxon>Coccomyxa</taxon>
        <taxon>Coccomyxa subellipsoidea</taxon>
    </lineage>
</organism>
<dbReference type="GO" id="GO:0005524">
    <property type="term" value="F:ATP binding"/>
    <property type="evidence" value="ECO:0007669"/>
    <property type="project" value="UniProtKB-UniRule"/>
</dbReference>
<comment type="similarity">
    <text evidence="2">Belongs to the protein kinase superfamily. TKL Ser/Thr protein kinase family. RAF subfamily.</text>
</comment>
<reference evidence="16 17" key="1">
    <citation type="journal article" date="2012" name="Genome Biol.">
        <title>The genome of the polar eukaryotic microalga coccomyxa subellipsoidea reveals traits of cold adaptation.</title>
        <authorList>
            <person name="Blanc G."/>
            <person name="Agarkova I."/>
            <person name="Grimwood J."/>
            <person name="Kuo A."/>
            <person name="Brueggeman A."/>
            <person name="Dunigan D."/>
            <person name="Gurnon J."/>
            <person name="Ladunga I."/>
            <person name="Lindquist E."/>
            <person name="Lucas S."/>
            <person name="Pangilinan J."/>
            <person name="Proschold T."/>
            <person name="Salamov A."/>
            <person name="Schmutz J."/>
            <person name="Weeks D."/>
            <person name="Yamada T."/>
            <person name="Claverie J.M."/>
            <person name="Grigoriev I."/>
            <person name="Van Etten J."/>
            <person name="Lomsadze A."/>
            <person name="Borodovsky M."/>
        </authorList>
    </citation>
    <scope>NUCLEOTIDE SEQUENCE [LARGE SCALE GENOMIC DNA]</scope>
    <source>
        <strain evidence="16 17">C-169</strain>
    </source>
</reference>
<evidence type="ECO:0000256" key="5">
    <source>
        <dbReference type="ARBA" id="ARBA00022679"/>
    </source>
</evidence>
<comment type="caution">
    <text evidence="16">The sequence shown here is derived from an EMBL/GenBank/DDBJ whole genome shotgun (WGS) entry which is preliminary data.</text>
</comment>
<evidence type="ECO:0000256" key="7">
    <source>
        <dbReference type="ARBA" id="ARBA00022777"/>
    </source>
</evidence>
<evidence type="ECO:0000256" key="3">
    <source>
        <dbReference type="ARBA" id="ARBA00012513"/>
    </source>
</evidence>
<accession>I0Z2B0</accession>
<dbReference type="eggNOG" id="KOG0192">
    <property type="taxonomic scope" value="Eukaryota"/>
</dbReference>
<dbReference type="KEGG" id="csl:COCSUDRAFT_14113"/>
<evidence type="ECO:0000256" key="4">
    <source>
        <dbReference type="ARBA" id="ARBA00022527"/>
    </source>
</evidence>
<dbReference type="PROSITE" id="PS50011">
    <property type="entry name" value="PROTEIN_KINASE_DOM"/>
    <property type="match status" value="1"/>
</dbReference>
<dbReference type="OrthoDB" id="339325at2759"/>
<evidence type="ECO:0000256" key="14">
    <source>
        <dbReference type="SAM" id="MobiDB-lite"/>
    </source>
</evidence>
<dbReference type="GO" id="GO:0004674">
    <property type="term" value="F:protein serine/threonine kinase activity"/>
    <property type="evidence" value="ECO:0007669"/>
    <property type="project" value="UniProtKB-KW"/>
</dbReference>
<sequence>MRGGGSAGADSGAAARASSSGGGGSSAVSAAEDAAEWEIDASEIELGPRIGIGSYGEVFRGSWRHTDVAVKRFLEQDLSPQLMAEFRAEVALMQRLKHPNVVLFMGACTQPPNLSIVTSFMPRGSLFRILHRTPNFVLDDRRRINIALDVARGMNYLHSCRPPIVHRDLKSPNLLVDKDYTTKVCDFGLSRVRRSTWLSSKSQAGTPEWTAPEQSYNEKSDVYSYGVVLWELFTGQVPWHDMSAMQVVGAVGWGNMRLELPEAMHSTIASLIRRTWADPAERPNFSEIIDTLKPLQHAMAVSGGSTSLPVVRDPQTAAAP</sequence>
<dbReference type="PANTHER" id="PTHR44329:SF298">
    <property type="entry name" value="MIXED LINEAGE KINASE DOMAIN-LIKE PROTEIN"/>
    <property type="match status" value="1"/>
</dbReference>
<dbReference type="Gene3D" id="3.30.200.20">
    <property type="entry name" value="Phosphorylase Kinase, domain 1"/>
    <property type="match status" value="1"/>
</dbReference>
<evidence type="ECO:0000313" key="16">
    <source>
        <dbReference type="EMBL" id="EIE24779.1"/>
    </source>
</evidence>
<dbReference type="PANTHER" id="PTHR44329">
    <property type="entry name" value="SERINE/THREONINE-PROTEIN KINASE TNNI3K-RELATED"/>
    <property type="match status" value="1"/>
</dbReference>
<feature type="region of interest" description="Disordered" evidence="14">
    <location>
        <begin position="1"/>
        <end position="27"/>
    </location>
</feature>
<gene>
    <name evidence="16" type="ORF">COCSUDRAFT_14113</name>
</gene>
<dbReference type="GO" id="GO:0016020">
    <property type="term" value="C:membrane"/>
    <property type="evidence" value="ECO:0007669"/>
    <property type="project" value="UniProtKB-SubCell"/>
</dbReference>
<evidence type="ECO:0000259" key="15">
    <source>
        <dbReference type="PROSITE" id="PS50011"/>
    </source>
</evidence>
<dbReference type="SMART" id="SM00220">
    <property type="entry name" value="S_TKc"/>
    <property type="match status" value="1"/>
</dbReference>
<dbReference type="Gene3D" id="1.10.510.10">
    <property type="entry name" value="Transferase(Phosphotransferase) domain 1"/>
    <property type="match status" value="1"/>
</dbReference>
<dbReference type="AlphaFoldDB" id="I0Z2B0"/>
<comment type="catalytic activity">
    <reaction evidence="10">
        <text>L-threonyl-[protein] + ATP = O-phospho-L-threonyl-[protein] + ADP + H(+)</text>
        <dbReference type="Rhea" id="RHEA:46608"/>
        <dbReference type="Rhea" id="RHEA-COMP:11060"/>
        <dbReference type="Rhea" id="RHEA-COMP:11605"/>
        <dbReference type="ChEBI" id="CHEBI:15378"/>
        <dbReference type="ChEBI" id="CHEBI:30013"/>
        <dbReference type="ChEBI" id="CHEBI:30616"/>
        <dbReference type="ChEBI" id="CHEBI:61977"/>
        <dbReference type="ChEBI" id="CHEBI:456216"/>
        <dbReference type="EC" id="2.7.11.1"/>
    </reaction>
</comment>
<evidence type="ECO:0000256" key="9">
    <source>
        <dbReference type="ARBA" id="ARBA00023136"/>
    </source>
</evidence>
<protein>
    <recommendedName>
        <fullName evidence="3">non-specific serine/threonine protein kinase</fullName>
        <ecNumber evidence="3">2.7.11.1</ecNumber>
    </recommendedName>
</protein>
<dbReference type="InterPro" id="IPR000719">
    <property type="entry name" value="Prot_kinase_dom"/>
</dbReference>
<dbReference type="GeneID" id="17042780"/>
<evidence type="ECO:0000256" key="10">
    <source>
        <dbReference type="ARBA" id="ARBA00047899"/>
    </source>
</evidence>
<dbReference type="FunFam" id="3.30.200.20:FF:000060">
    <property type="entry name" value="Serine/threonine-protein kinase isoform 1"/>
    <property type="match status" value="1"/>
</dbReference>
<dbReference type="InterPro" id="IPR051681">
    <property type="entry name" value="Ser/Thr_Kinases-Pseudokinases"/>
</dbReference>
<comment type="catalytic activity">
    <reaction evidence="11">
        <text>L-seryl-[protein] + ATP = O-phospho-L-seryl-[protein] + ADP + H(+)</text>
        <dbReference type="Rhea" id="RHEA:17989"/>
        <dbReference type="Rhea" id="RHEA-COMP:9863"/>
        <dbReference type="Rhea" id="RHEA-COMP:11604"/>
        <dbReference type="ChEBI" id="CHEBI:15378"/>
        <dbReference type="ChEBI" id="CHEBI:29999"/>
        <dbReference type="ChEBI" id="CHEBI:30616"/>
        <dbReference type="ChEBI" id="CHEBI:83421"/>
        <dbReference type="ChEBI" id="CHEBI:456216"/>
        <dbReference type="EC" id="2.7.11.1"/>
    </reaction>
</comment>
<dbReference type="EMBL" id="AGSI01000005">
    <property type="protein sequence ID" value="EIE24779.1"/>
    <property type="molecule type" value="Genomic_DNA"/>
</dbReference>